<accession>A0A8K0NDN9</accession>
<reference evidence="2" key="2">
    <citation type="submission" date="2019-07" db="EMBL/GenBank/DDBJ databases">
        <authorList>
            <person name="Yang Y."/>
            <person name="Bocs S."/>
            <person name="Baudouin L."/>
        </authorList>
    </citation>
    <scope>NUCLEOTIDE SEQUENCE</scope>
    <source>
        <tissue evidence="2">Spear leaf of Hainan Tall coconut</tissue>
    </source>
</reference>
<reference evidence="2" key="1">
    <citation type="journal article" date="2017" name="Gigascience">
        <title>The genome draft of coconut (Cocos nucifera).</title>
        <authorList>
            <person name="Xiao Y."/>
            <person name="Xu P."/>
            <person name="Fan H."/>
            <person name="Baudouin L."/>
            <person name="Xia W."/>
            <person name="Bocs S."/>
            <person name="Xu J."/>
            <person name="Li Q."/>
            <person name="Guo A."/>
            <person name="Zhou L."/>
            <person name="Li J."/>
            <person name="Wu Y."/>
            <person name="Ma Z."/>
            <person name="Armero A."/>
            <person name="Issali A.E."/>
            <person name="Liu N."/>
            <person name="Peng M."/>
            <person name="Yang Y."/>
        </authorList>
    </citation>
    <scope>NUCLEOTIDE SEQUENCE</scope>
    <source>
        <tissue evidence="2">Spear leaf of Hainan Tall coconut</tissue>
    </source>
</reference>
<dbReference type="InterPro" id="IPR039588">
    <property type="entry name" value="FBXO4"/>
</dbReference>
<sequence length="73" mass="8221">MAGAVSTVIKFVEQSSQNESIEVGYYLKAIADLGLMELGFEDVQLFLFARRQNVLLNLIGLHYSIFWLAVPIE</sequence>
<keyword evidence="1" id="KW-1133">Transmembrane helix</keyword>
<evidence type="ECO:0000256" key="1">
    <source>
        <dbReference type="SAM" id="Phobius"/>
    </source>
</evidence>
<evidence type="ECO:0000313" key="2">
    <source>
        <dbReference type="EMBL" id="KAG1371208.1"/>
    </source>
</evidence>
<comment type="caution">
    <text evidence="2">The sequence shown here is derived from an EMBL/GenBank/DDBJ whole genome shotgun (WGS) entry which is preliminary data.</text>
</comment>
<dbReference type="GO" id="GO:0031146">
    <property type="term" value="P:SCF-dependent proteasomal ubiquitin-dependent protein catabolic process"/>
    <property type="evidence" value="ECO:0007669"/>
    <property type="project" value="InterPro"/>
</dbReference>
<dbReference type="GO" id="GO:0000209">
    <property type="term" value="P:protein polyubiquitination"/>
    <property type="evidence" value="ECO:0007669"/>
    <property type="project" value="TreeGrafter"/>
</dbReference>
<evidence type="ECO:0000313" key="3">
    <source>
        <dbReference type="Proteomes" id="UP000797356"/>
    </source>
</evidence>
<dbReference type="Proteomes" id="UP000797356">
    <property type="component" value="Chromosome 16"/>
</dbReference>
<dbReference type="OrthoDB" id="3219396at2759"/>
<dbReference type="EMBL" id="CM017887">
    <property type="protein sequence ID" value="KAG1371208.1"/>
    <property type="molecule type" value="Genomic_DNA"/>
</dbReference>
<dbReference type="PANTHER" id="PTHR16008">
    <property type="entry name" value="F-BOX ONLY PROTEIN 4"/>
    <property type="match status" value="1"/>
</dbReference>
<keyword evidence="1" id="KW-0812">Transmembrane</keyword>
<dbReference type="AlphaFoldDB" id="A0A8K0NDN9"/>
<gene>
    <name evidence="2" type="ORF">COCNU_16G003020</name>
</gene>
<organism evidence="2 3">
    <name type="scientific">Cocos nucifera</name>
    <name type="common">Coconut palm</name>
    <dbReference type="NCBI Taxonomy" id="13894"/>
    <lineage>
        <taxon>Eukaryota</taxon>
        <taxon>Viridiplantae</taxon>
        <taxon>Streptophyta</taxon>
        <taxon>Embryophyta</taxon>
        <taxon>Tracheophyta</taxon>
        <taxon>Spermatophyta</taxon>
        <taxon>Magnoliopsida</taxon>
        <taxon>Liliopsida</taxon>
        <taxon>Arecaceae</taxon>
        <taxon>Arecoideae</taxon>
        <taxon>Cocoseae</taxon>
        <taxon>Attaleinae</taxon>
        <taxon>Cocos</taxon>
    </lineage>
</organism>
<protein>
    <submittedName>
        <fullName evidence="2">Putative Chromatin-remodeling complex ATPase</fullName>
    </submittedName>
</protein>
<dbReference type="PANTHER" id="PTHR16008:SF4">
    <property type="entry name" value="F-BOX ONLY PROTEIN 4"/>
    <property type="match status" value="1"/>
</dbReference>
<name>A0A8K0NDN9_COCNU</name>
<keyword evidence="1" id="KW-0472">Membrane</keyword>
<proteinExistence type="predicted"/>
<dbReference type="GO" id="GO:0019005">
    <property type="term" value="C:SCF ubiquitin ligase complex"/>
    <property type="evidence" value="ECO:0007669"/>
    <property type="project" value="TreeGrafter"/>
</dbReference>
<feature type="transmembrane region" description="Helical" evidence="1">
    <location>
        <begin position="54"/>
        <end position="72"/>
    </location>
</feature>
<keyword evidence="3" id="KW-1185">Reference proteome</keyword>